<dbReference type="NCBIfam" id="NF008952">
    <property type="entry name" value="PRK12295.1-5"/>
    <property type="match status" value="1"/>
</dbReference>
<feature type="binding site" evidence="3">
    <location>
        <begin position="308"/>
        <end position="309"/>
    </location>
    <ligand>
        <name>L-histidine</name>
        <dbReference type="ChEBI" id="CHEBI:57595"/>
    </ligand>
</feature>
<dbReference type="GO" id="GO:0004821">
    <property type="term" value="F:histidine-tRNA ligase activity"/>
    <property type="evidence" value="ECO:0007669"/>
    <property type="project" value="TreeGrafter"/>
</dbReference>
<evidence type="ECO:0000256" key="1">
    <source>
        <dbReference type="ARBA" id="ARBA00011738"/>
    </source>
</evidence>
<organism evidence="5 6">
    <name type="scientific">Rhodalgimonas zhirmunskyi</name>
    <dbReference type="NCBI Taxonomy" id="2964767"/>
    <lineage>
        <taxon>Bacteria</taxon>
        <taxon>Pseudomonadati</taxon>
        <taxon>Pseudomonadota</taxon>
        <taxon>Alphaproteobacteria</taxon>
        <taxon>Rhodobacterales</taxon>
        <taxon>Roseobacteraceae</taxon>
        <taxon>Rhodalgimonas</taxon>
    </lineage>
</organism>
<keyword evidence="5" id="KW-0808">Transferase</keyword>
<dbReference type="PROSITE" id="PS50862">
    <property type="entry name" value="AA_TRNA_LIGASE_II"/>
    <property type="match status" value="1"/>
</dbReference>
<feature type="binding site" evidence="3">
    <location>
        <position position="110"/>
    </location>
    <ligand>
        <name>L-histidine</name>
        <dbReference type="ChEBI" id="CHEBI:57595"/>
    </ligand>
</feature>
<evidence type="ECO:0000256" key="2">
    <source>
        <dbReference type="ARBA" id="ARBA00017399"/>
    </source>
</evidence>
<feature type="domain" description="Aminoacyl-transfer RNA synthetases class-II family profile" evidence="4">
    <location>
        <begin position="18"/>
        <end position="360"/>
    </location>
</feature>
<dbReference type="InterPro" id="IPR045864">
    <property type="entry name" value="aa-tRNA-synth_II/BPL/LPL"/>
</dbReference>
<sequence length="371" mass="40355">MPDQTISKAAERACAARLRARFEAAGAEVVDAPMLLPAETLLDLYGEDIRARAYITSDALRGEQMLRPDFTVPVVQMHMQEGAEPARYTYSGEVFRRQEDDAARANEYLQVGYEVFDRENPAAADAEVFALISDLLDGLYLRAATGDIGILTAAVQGLRTTERRRAALMRHIWRPRRFRALIDRYAGRSPVPEARAALLAASDPFKDAGPEIGLRSRGEVAARIAILHEDAAAAPLSGEEVALLDALLAVRETIPNALEHLHDLSVDLPAISPAVSRIEARAEAMEARGIAVDTLEFEASYGRTQMEYYDGFVFGFHAEGRPDLPPVATGGRYDALTRRLGAAAGHPEREIPAVGGVIRPALMLTLEEAGA</sequence>
<keyword evidence="6" id="KW-1185">Reference proteome</keyword>
<dbReference type="PANTHER" id="PTHR43707:SF1">
    <property type="entry name" value="HISTIDINE--TRNA LIGASE, MITOCHONDRIAL-RELATED"/>
    <property type="match status" value="1"/>
</dbReference>
<reference evidence="5" key="1">
    <citation type="submission" date="2022-07" db="EMBL/GenBank/DDBJ databases">
        <authorList>
            <person name="Otstavnykh N."/>
            <person name="Isaeva M."/>
            <person name="Bystritskaya E."/>
        </authorList>
    </citation>
    <scope>NUCLEOTIDE SEQUENCE</scope>
    <source>
        <strain evidence="5">10Alg 79</strain>
    </source>
</reference>
<feature type="binding site" evidence="3">
    <location>
        <position position="96"/>
    </location>
    <ligand>
        <name>L-histidine</name>
        <dbReference type="ChEBI" id="CHEBI:57595"/>
    </ligand>
</feature>
<proteinExistence type="predicted"/>
<evidence type="ECO:0000259" key="4">
    <source>
        <dbReference type="PROSITE" id="PS50862"/>
    </source>
</evidence>
<dbReference type="Proteomes" id="UP001227162">
    <property type="component" value="Unassembled WGS sequence"/>
</dbReference>
<dbReference type="GO" id="GO:0016757">
    <property type="term" value="F:glycosyltransferase activity"/>
    <property type="evidence" value="ECO:0007669"/>
    <property type="project" value="UniProtKB-KW"/>
</dbReference>
<comment type="subunit">
    <text evidence="1">Homodimer.</text>
</comment>
<dbReference type="EMBL" id="JANFFA010000001">
    <property type="protein sequence ID" value="MDQ2093810.1"/>
    <property type="molecule type" value="Genomic_DNA"/>
</dbReference>
<evidence type="ECO:0000256" key="3">
    <source>
        <dbReference type="PIRSR" id="PIRSR001549-1"/>
    </source>
</evidence>
<dbReference type="RefSeq" id="WP_317625389.1">
    <property type="nucleotide sequence ID" value="NZ_JANFFA010000001.1"/>
</dbReference>
<dbReference type="Pfam" id="PF13393">
    <property type="entry name" value="tRNA-synt_His"/>
    <property type="match status" value="2"/>
</dbReference>
<evidence type="ECO:0000313" key="5">
    <source>
        <dbReference type="EMBL" id="MDQ2093810.1"/>
    </source>
</evidence>
<keyword evidence="5" id="KW-0328">Glycosyltransferase</keyword>
<name>A0AAJ1U8M3_9RHOB</name>
<dbReference type="AlphaFoldDB" id="A0AAJ1U8M3"/>
<protein>
    <recommendedName>
        <fullName evidence="2">Histidine--tRNA ligase</fullName>
    </recommendedName>
</protein>
<dbReference type="InterPro" id="IPR004516">
    <property type="entry name" value="HisRS/HisZ"/>
</dbReference>
<dbReference type="PIRSF" id="PIRSF001549">
    <property type="entry name" value="His-tRNA_synth"/>
    <property type="match status" value="1"/>
</dbReference>
<dbReference type="PANTHER" id="PTHR43707">
    <property type="entry name" value="HISTIDYL-TRNA SYNTHETASE"/>
    <property type="match status" value="1"/>
</dbReference>
<dbReference type="Gene3D" id="3.30.930.10">
    <property type="entry name" value="Bira Bifunctional Protein, Domain 2"/>
    <property type="match status" value="1"/>
</dbReference>
<gene>
    <name evidence="5" type="ORF">NOI20_06780</name>
</gene>
<dbReference type="GO" id="GO:0006427">
    <property type="term" value="P:histidyl-tRNA aminoacylation"/>
    <property type="evidence" value="ECO:0007669"/>
    <property type="project" value="TreeGrafter"/>
</dbReference>
<evidence type="ECO:0000313" key="6">
    <source>
        <dbReference type="Proteomes" id="UP001227162"/>
    </source>
</evidence>
<comment type="caution">
    <text evidence="5">The sequence shown here is derived from an EMBL/GenBank/DDBJ whole genome shotgun (WGS) entry which is preliminary data.</text>
</comment>
<dbReference type="GO" id="GO:0005737">
    <property type="term" value="C:cytoplasm"/>
    <property type="evidence" value="ECO:0007669"/>
    <property type="project" value="InterPro"/>
</dbReference>
<feature type="binding site" evidence="3">
    <location>
        <position position="114"/>
    </location>
    <ligand>
        <name>L-histidine</name>
        <dbReference type="ChEBI" id="CHEBI:57595"/>
    </ligand>
</feature>
<dbReference type="InterPro" id="IPR006195">
    <property type="entry name" value="aa-tRNA-synth_II"/>
</dbReference>
<feature type="binding site" evidence="3">
    <location>
        <begin position="69"/>
        <end position="71"/>
    </location>
    <ligand>
        <name>L-histidine</name>
        <dbReference type="ChEBI" id="CHEBI:57595"/>
    </ligand>
</feature>
<dbReference type="InterPro" id="IPR041715">
    <property type="entry name" value="HisRS-like_core"/>
</dbReference>
<feature type="binding site" evidence="3">
    <location>
        <position position="303"/>
    </location>
    <ligand>
        <name>L-histidine</name>
        <dbReference type="ChEBI" id="CHEBI:57595"/>
    </ligand>
</feature>
<accession>A0AAJ1U8M3</accession>
<reference evidence="5" key="2">
    <citation type="submission" date="2023-04" db="EMBL/GenBank/DDBJ databases">
        <title>'Rhodoalgimonas zhirmunskyi' gen. nov., isolated from a red alga.</title>
        <authorList>
            <person name="Nedashkovskaya O.I."/>
            <person name="Otstavnykh N.Y."/>
            <person name="Bystritskaya E.P."/>
            <person name="Balabanova L.A."/>
            <person name="Isaeva M.P."/>
        </authorList>
    </citation>
    <scope>NUCLEOTIDE SEQUENCE</scope>
    <source>
        <strain evidence="5">10Alg 79</strain>
    </source>
</reference>
<dbReference type="SUPFAM" id="SSF55681">
    <property type="entry name" value="Class II aaRS and biotin synthetases"/>
    <property type="match status" value="1"/>
</dbReference>